<dbReference type="EMBL" id="REGN01002597">
    <property type="protein sequence ID" value="RNA27097.1"/>
    <property type="molecule type" value="Genomic_DNA"/>
</dbReference>
<keyword evidence="2" id="KW-1185">Reference proteome</keyword>
<sequence length="87" mass="10068">IRILGQTGFSISNLGINPIHHSNFYTRTRKKFILKETCLEVDDKFKISFQFKDSSSFDCSWLASLSLNLTCWQLIDQTMSKELYGPN</sequence>
<protein>
    <submittedName>
        <fullName evidence="1">Uncharacterized protein</fullName>
    </submittedName>
</protein>
<evidence type="ECO:0000313" key="2">
    <source>
        <dbReference type="Proteomes" id="UP000276133"/>
    </source>
</evidence>
<dbReference type="Proteomes" id="UP000276133">
    <property type="component" value="Unassembled WGS sequence"/>
</dbReference>
<organism evidence="1 2">
    <name type="scientific">Brachionus plicatilis</name>
    <name type="common">Marine rotifer</name>
    <name type="synonym">Brachionus muelleri</name>
    <dbReference type="NCBI Taxonomy" id="10195"/>
    <lineage>
        <taxon>Eukaryota</taxon>
        <taxon>Metazoa</taxon>
        <taxon>Spiralia</taxon>
        <taxon>Gnathifera</taxon>
        <taxon>Rotifera</taxon>
        <taxon>Eurotatoria</taxon>
        <taxon>Monogononta</taxon>
        <taxon>Pseudotrocha</taxon>
        <taxon>Ploima</taxon>
        <taxon>Brachionidae</taxon>
        <taxon>Brachionus</taxon>
    </lineage>
</organism>
<evidence type="ECO:0000313" key="1">
    <source>
        <dbReference type="EMBL" id="RNA27097.1"/>
    </source>
</evidence>
<dbReference type="AlphaFoldDB" id="A0A3M7RUV3"/>
<comment type="caution">
    <text evidence="1">The sequence shown here is derived from an EMBL/GenBank/DDBJ whole genome shotgun (WGS) entry which is preliminary data.</text>
</comment>
<name>A0A3M7RUV3_BRAPC</name>
<proteinExistence type="predicted"/>
<accession>A0A3M7RUV3</accession>
<reference evidence="1 2" key="1">
    <citation type="journal article" date="2018" name="Sci. Rep.">
        <title>Genomic signatures of local adaptation to the degree of environmental predictability in rotifers.</title>
        <authorList>
            <person name="Franch-Gras L."/>
            <person name="Hahn C."/>
            <person name="Garcia-Roger E.M."/>
            <person name="Carmona M.J."/>
            <person name="Serra M."/>
            <person name="Gomez A."/>
        </authorList>
    </citation>
    <scope>NUCLEOTIDE SEQUENCE [LARGE SCALE GENOMIC DNA]</scope>
    <source>
        <strain evidence="1">HYR1</strain>
    </source>
</reference>
<feature type="non-terminal residue" evidence="1">
    <location>
        <position position="1"/>
    </location>
</feature>
<gene>
    <name evidence="1" type="ORF">BpHYR1_005838</name>
</gene>